<feature type="domain" description="Methyltransferase type 11" evidence="1">
    <location>
        <begin position="159"/>
        <end position="216"/>
    </location>
</feature>
<evidence type="ECO:0000313" key="3">
    <source>
        <dbReference type="Proteomes" id="UP000195569"/>
    </source>
</evidence>
<evidence type="ECO:0000259" key="1">
    <source>
        <dbReference type="Pfam" id="PF08241"/>
    </source>
</evidence>
<dbReference type="InterPro" id="IPR029063">
    <property type="entry name" value="SAM-dependent_MTases_sf"/>
</dbReference>
<organism evidence="2 3">
    <name type="scientific">Paraburkholderia piptadeniae</name>
    <dbReference type="NCBI Taxonomy" id="1701573"/>
    <lineage>
        <taxon>Bacteria</taxon>
        <taxon>Pseudomonadati</taxon>
        <taxon>Pseudomonadota</taxon>
        <taxon>Betaproteobacteria</taxon>
        <taxon>Burkholderiales</taxon>
        <taxon>Burkholderiaceae</taxon>
        <taxon>Paraburkholderia</taxon>
    </lineage>
</organism>
<dbReference type="Proteomes" id="UP000195569">
    <property type="component" value="Unassembled WGS sequence"/>
</dbReference>
<dbReference type="Pfam" id="PF08241">
    <property type="entry name" value="Methyltransf_11"/>
    <property type="match status" value="1"/>
</dbReference>
<gene>
    <name evidence="2" type="ORF">BN2476_750073</name>
</gene>
<name>A0A1N7SS36_9BURK</name>
<dbReference type="SUPFAM" id="SSF53335">
    <property type="entry name" value="S-adenosyl-L-methionine-dependent methyltransferases"/>
    <property type="match status" value="1"/>
</dbReference>
<reference evidence="2" key="1">
    <citation type="submission" date="2016-12" db="EMBL/GenBank/DDBJ databases">
        <authorList>
            <person name="Moulin L."/>
        </authorList>
    </citation>
    <scope>NUCLEOTIDE SEQUENCE [LARGE SCALE GENOMIC DNA]</scope>
    <source>
        <strain evidence="2">STM 7183</strain>
    </source>
</reference>
<keyword evidence="2" id="KW-0489">Methyltransferase</keyword>
<evidence type="ECO:0000313" key="2">
    <source>
        <dbReference type="EMBL" id="SIT50130.1"/>
    </source>
</evidence>
<dbReference type="GO" id="GO:0008757">
    <property type="term" value="F:S-adenosylmethionine-dependent methyltransferase activity"/>
    <property type="evidence" value="ECO:0007669"/>
    <property type="project" value="InterPro"/>
</dbReference>
<dbReference type="GO" id="GO:0032259">
    <property type="term" value="P:methylation"/>
    <property type="evidence" value="ECO:0007669"/>
    <property type="project" value="UniProtKB-KW"/>
</dbReference>
<proteinExistence type="predicted"/>
<protein>
    <submittedName>
        <fullName evidence="2">Methyltransferase</fullName>
    </submittedName>
</protein>
<keyword evidence="2" id="KW-0808">Transferase</keyword>
<dbReference type="AlphaFoldDB" id="A0A1N7SS36"/>
<dbReference type="EMBL" id="CYGY02000075">
    <property type="protein sequence ID" value="SIT50130.1"/>
    <property type="molecule type" value="Genomic_DNA"/>
</dbReference>
<dbReference type="InterPro" id="IPR013216">
    <property type="entry name" value="Methyltransf_11"/>
</dbReference>
<accession>A0A1N7SS36</accession>
<sequence length="334" mass="38020">MFLKRRSSTVAQEIPVESSSVAPVMQESGTDTRQLYSLESFPLRPPLPLPEGVGRDDLFEWLRHVHVEDAPDTIASYCEQDFERFLHTFGLVQRAIAGSSESVTGLELGANPYFTTMLLRQFTPVDWRLANYFGPTYANGNATQRVFFNEFSNASIKADVQLEYAHFNIEEDAFPFESESLGIVLFCEIIEHLLNDPIRVLREIKRILKPNGTLVLTTPNVARIENVARMIVGSNINDGYSAYGPYGRHNREYNKHELYTLLNYLGFTVDEIFSADVHLNQADAHLDTALFGHLIDYRKHDLGQYIFIRARKTGPDGGKRPGWLYRSYDPSETD</sequence>
<keyword evidence="3" id="KW-1185">Reference proteome</keyword>
<dbReference type="Gene3D" id="3.40.50.150">
    <property type="entry name" value="Vaccinia Virus protein VP39"/>
    <property type="match status" value="1"/>
</dbReference>
<comment type="caution">
    <text evidence="2">The sequence shown here is derived from an EMBL/GenBank/DDBJ whole genome shotgun (WGS) entry which is preliminary data.</text>
</comment>